<dbReference type="SUPFAM" id="SSF52540">
    <property type="entry name" value="P-loop containing nucleoside triphosphate hydrolases"/>
    <property type="match status" value="1"/>
</dbReference>
<keyword evidence="3" id="KW-1185">Reference proteome</keyword>
<evidence type="ECO:0000313" key="3">
    <source>
        <dbReference type="Proteomes" id="UP000290932"/>
    </source>
</evidence>
<feature type="region of interest" description="Disordered" evidence="1">
    <location>
        <begin position="780"/>
        <end position="813"/>
    </location>
</feature>
<feature type="compositionally biased region" description="Polar residues" evidence="1">
    <location>
        <begin position="788"/>
        <end position="799"/>
    </location>
</feature>
<dbReference type="AlphaFoldDB" id="A0A498H2W7"/>
<dbReference type="InterPro" id="IPR027417">
    <property type="entry name" value="P-loop_NTPase"/>
</dbReference>
<comment type="caution">
    <text evidence="2">The sequence shown here is derived from an EMBL/GenBank/DDBJ whole genome shotgun (WGS) entry which is preliminary data.</text>
</comment>
<dbReference type="EMBL" id="LHQS01000001">
    <property type="protein sequence ID" value="RXE57153.1"/>
    <property type="molecule type" value="Genomic_DNA"/>
</dbReference>
<proteinExistence type="predicted"/>
<gene>
    <name evidence="2" type="ORF">ABH15_03255</name>
</gene>
<dbReference type="RefSeq" id="WP_128692922.1">
    <property type="nucleotide sequence ID" value="NZ_LHQS01000001.1"/>
</dbReference>
<dbReference type="OrthoDB" id="117814at2157"/>
<feature type="region of interest" description="Disordered" evidence="1">
    <location>
        <begin position="326"/>
        <end position="348"/>
    </location>
</feature>
<reference evidence="2 3" key="1">
    <citation type="journal article" date="2015" name="Int. J. Syst. Evol. Microbiol.">
        <title>Methanoculleus taiwanensis sp. nov., a methanogen isolated from deep marine sediment at the deformation front area near Taiwan.</title>
        <authorList>
            <person name="Weng C.Y."/>
            <person name="Chen S.C."/>
            <person name="Lai M.C."/>
            <person name="Wu S.Y."/>
            <person name="Lin S."/>
            <person name="Yang T.F."/>
            <person name="Chen P.C."/>
        </authorList>
    </citation>
    <scope>NUCLEOTIDE SEQUENCE [LARGE SCALE GENOMIC DNA]</scope>
    <source>
        <strain evidence="2 3">CYW4</strain>
    </source>
</reference>
<dbReference type="Gene3D" id="3.40.50.300">
    <property type="entry name" value="P-loop containing nucleotide triphosphate hydrolases"/>
    <property type="match status" value="1"/>
</dbReference>
<protein>
    <submittedName>
        <fullName evidence="2">Uncharacterized protein</fullName>
    </submittedName>
</protein>
<evidence type="ECO:0000256" key="1">
    <source>
        <dbReference type="SAM" id="MobiDB-lite"/>
    </source>
</evidence>
<sequence>MSDAIRRAVEVLAPGGVVEVRALAESAVHSGYFDDRTELAGRAAVLDADPEVAGIYVTLNPVNPALLARRANRIKLRLTKKDATTADTDIVRRRWLPVDIDPVRPSGVSSTTAEHDLALATAEKIAAWLSEQGFPAPVAADSGNGAHLLYRIDLPNDEAATGLVKGCLATLDALFSNEKVTVDTANYNAARIWKLYGTVSRKGDSTPERPHRRAKFLAVPDEIAVVPVERLRHLAGLLPKEEPAAPKKGAGIDLAAWLAGHKIAVRSAKPYRGGTLYVLEDCPFSAAHKDGAFAIQFANGAIFAGCHHQSCGGGRQRWPELRAQFEKPKQKKPRGGELSSPPVPAPEQDEYREKALAVLKEGDPLGFLLDTFHREHVGDAAVAKCLIMSLASQSIANTRGLHVAISGKSGKGKTHACAAMLAQVPEQYRLAGTVSDKALYYNNRLCPGTVFLFDDVSLSDDLQELLKAATANFRERIEHQTVTTDRQLRICTIPERCVWWLAKVENIGDDQVANRMLTVWIDDSAEQDRAVLEHLKVSEARAPGAVAVAEEVHVCRAIWTLLKERLVHVIIPFATRIQFSNAANRRNPGILFDLIKCHALLRCLQREQVPSASGDLCILATREDFKAAADLYASLNGVTGGQETKLTRNEAAALMTVVAMGAPVFTIKQLQQAMGLTYYQTRRIMNGYVNRGTTYAGLLEKCPAVSCVDATVTEDGCGTTVRRREHHYFFDVALYRNWSAGAAVWIDEDGDEDGDDDDGYTMAADVHRMYTAWCHPQKGENGEGSGDTLHNSTKSVSHSTDVHQDRRAQSKQRALSPHTACVCALENGVHVGAKTAFESRISAVPQESPSLGDTTRCTPVHPGTSPLYMVYPTDYIPLPVPKNEPCHVCGSRPTSSVLRGKEQYLCYACLKKAKTPAKVLPLPGLLDHRTFERAGVDLGRCTICDSEKAVYRSREAQANVCEGCYARLVREWNREAGVR</sequence>
<accession>A0A498H2W7</accession>
<dbReference type="Proteomes" id="UP000290932">
    <property type="component" value="Unassembled WGS sequence"/>
</dbReference>
<organism evidence="2 3">
    <name type="scientific">Methanoculleus taiwanensis</name>
    <dbReference type="NCBI Taxonomy" id="1550565"/>
    <lineage>
        <taxon>Archaea</taxon>
        <taxon>Methanobacteriati</taxon>
        <taxon>Methanobacteriota</taxon>
        <taxon>Stenosarchaea group</taxon>
        <taxon>Methanomicrobia</taxon>
        <taxon>Methanomicrobiales</taxon>
        <taxon>Methanomicrobiaceae</taxon>
        <taxon>Methanoculleus</taxon>
    </lineage>
</organism>
<evidence type="ECO:0000313" key="2">
    <source>
        <dbReference type="EMBL" id="RXE57153.1"/>
    </source>
</evidence>
<name>A0A498H2W7_9EURY</name>